<keyword evidence="1" id="KW-0472">Membrane</keyword>
<keyword evidence="1" id="KW-0812">Transmembrane</keyword>
<dbReference type="InterPro" id="IPR021759">
    <property type="entry name" value="WxLIP_HBD"/>
</dbReference>
<evidence type="ECO:0000313" key="4">
    <source>
        <dbReference type="EMBL" id="OJG35975.1"/>
    </source>
</evidence>
<dbReference type="Pfam" id="PF06030">
    <property type="entry name" value="WxLIP_PGBD"/>
    <property type="match status" value="1"/>
</dbReference>
<evidence type="ECO:0000259" key="2">
    <source>
        <dbReference type="Pfam" id="PF06030"/>
    </source>
</evidence>
<evidence type="ECO:0000313" key="5">
    <source>
        <dbReference type="Proteomes" id="UP000183700"/>
    </source>
</evidence>
<name>A0A1L8SVF7_9ENTE</name>
<feature type="domain" description="WxL Interacting Protein host binding" evidence="3">
    <location>
        <begin position="177"/>
        <end position="312"/>
    </location>
</feature>
<keyword evidence="5" id="KW-1185">Reference proteome</keyword>
<evidence type="ECO:0000259" key="3">
    <source>
        <dbReference type="Pfam" id="PF11797"/>
    </source>
</evidence>
<proteinExistence type="predicted"/>
<accession>A0A1L8SVF7</accession>
<dbReference type="Proteomes" id="UP000183700">
    <property type="component" value="Unassembled WGS sequence"/>
</dbReference>
<gene>
    <name evidence="4" type="ORF">RV00_GL002119</name>
</gene>
<comment type="caution">
    <text evidence="4">The sequence shown here is derived from an EMBL/GenBank/DDBJ whole genome shotgun (WGS) entry which is preliminary data.</text>
</comment>
<dbReference type="InterPro" id="IPR010317">
    <property type="entry name" value="WxLIP_PGBD"/>
</dbReference>
<keyword evidence="1" id="KW-1133">Transmembrane helix</keyword>
<dbReference type="STRING" id="319970.RV00_GL002119"/>
<feature type="domain" description="WxL Interacting Protein peptidoglycan binding" evidence="2">
    <location>
        <begin position="43"/>
        <end position="160"/>
    </location>
</feature>
<organism evidence="4 5">
    <name type="scientific">Enterococcus devriesei</name>
    <dbReference type="NCBI Taxonomy" id="319970"/>
    <lineage>
        <taxon>Bacteria</taxon>
        <taxon>Bacillati</taxon>
        <taxon>Bacillota</taxon>
        <taxon>Bacilli</taxon>
        <taxon>Lactobacillales</taxon>
        <taxon>Enterococcaceae</taxon>
        <taxon>Enterococcus</taxon>
    </lineage>
</organism>
<sequence length="357" mass="39564">MKRERINKGENNMKKIGLVLAAVFLMMISFMTTVSAEAAGAGFTIDAVQPENQIGDASYFNLKVIPDQSQELTLKVKNLENQAIKIKISPNPAFTNNNGQIDYSDQTVKRDDTAKYDVTQLVSSPQEVELAANETKDVKFTLTAPKEAFSGTIMGGFYAEKLSDDTADSSSSEGQMLTVKNKYSLVLGLALTENPDQNITPKLKLNDVKAGLSDEHTAVLANLQNIEPQAFGSMTVDAKIYKKGDDNVFKETKKYNQEMAPNSNYDFAIDWQKEPLEAGDYHLALVATSGTQEWKFERDFTIAQLEAQTINEKSVDTPEQSNNLWLYVIIGVLVLIILLLLVFLLGRKKGRQAKDEA</sequence>
<dbReference type="Pfam" id="PF11797">
    <property type="entry name" value="WxLIP_HBD"/>
    <property type="match status" value="1"/>
</dbReference>
<dbReference type="EMBL" id="JXKM01000004">
    <property type="protein sequence ID" value="OJG35975.1"/>
    <property type="molecule type" value="Genomic_DNA"/>
</dbReference>
<protein>
    <submittedName>
        <fullName evidence="4">Cell wall protein</fullName>
    </submittedName>
</protein>
<reference evidence="4 5" key="1">
    <citation type="submission" date="2014-12" db="EMBL/GenBank/DDBJ databases">
        <title>Draft genome sequences of 29 type strains of Enterococci.</title>
        <authorList>
            <person name="Zhong Z."/>
            <person name="Sun Z."/>
            <person name="Liu W."/>
            <person name="Zhang W."/>
            <person name="Zhang H."/>
        </authorList>
    </citation>
    <scope>NUCLEOTIDE SEQUENCE [LARGE SCALE GENOMIC DNA]</scope>
    <source>
        <strain evidence="4 5">DSM 22802</strain>
    </source>
</reference>
<evidence type="ECO:0000256" key="1">
    <source>
        <dbReference type="SAM" id="Phobius"/>
    </source>
</evidence>
<feature type="transmembrane region" description="Helical" evidence="1">
    <location>
        <begin position="324"/>
        <end position="345"/>
    </location>
</feature>
<dbReference type="AlphaFoldDB" id="A0A1L8SVF7"/>